<dbReference type="InterPro" id="IPR017455">
    <property type="entry name" value="Znf_FYVE-rel"/>
</dbReference>
<sequence length="179" mass="19801">MVTAPLHSPQPLGSSPEMRVDATPGAHCSELRSRYSSTKDMLHTLFVCISGVADQLQTNFASDMRSILKTVFKIVCSQAEPSEEQSDSSEAGKGLPRSGTRRLPEWVPDSTCCQCSACRSPFTLLRRRHHCRSCGKIFCARCSPNTAVLPHYGQTKPVRVCTHCYTTHLPPTSRYARSQ</sequence>
<evidence type="ECO:0000313" key="3">
    <source>
        <dbReference type="Proteomes" id="UP000694553"/>
    </source>
</evidence>
<dbReference type="PANTHER" id="PTHR46465">
    <property type="entry name" value="LATERAL SIGNALING TARGET PROTEIN 2 HOMOLOG"/>
    <property type="match status" value="1"/>
</dbReference>
<reference evidence="2" key="3">
    <citation type="submission" date="2025-09" db="UniProtKB">
        <authorList>
            <consortium name="Ensembl"/>
        </authorList>
    </citation>
    <scope>IDENTIFICATION</scope>
</reference>
<keyword evidence="3" id="KW-1185">Reference proteome</keyword>
<dbReference type="AlphaFoldDB" id="A0A8U7MZU1"/>
<reference evidence="3" key="1">
    <citation type="submission" date="2019-10" db="EMBL/GenBank/DDBJ databases">
        <title>Corvus moneduloides (New Caledonian crow) genome, bCorMon1, primary haplotype.</title>
        <authorList>
            <person name="Rutz C."/>
            <person name="Fungtammasan C."/>
            <person name="Mountcastle J."/>
            <person name="Formenti G."/>
            <person name="Chow W."/>
            <person name="Howe K."/>
            <person name="Steele M.P."/>
            <person name="Fernandes J."/>
            <person name="Gilbert M.T.P."/>
            <person name="Fedrigo O."/>
            <person name="Jarvis E.D."/>
            <person name="Gemmell N."/>
        </authorList>
    </citation>
    <scope>NUCLEOTIDE SEQUENCE [LARGE SCALE GENOMIC DNA]</scope>
</reference>
<dbReference type="InterPro" id="IPR000306">
    <property type="entry name" value="Znf_FYVE"/>
</dbReference>
<dbReference type="Ensembl" id="ENSCMUT00000033441.1">
    <property type="protein sequence ID" value="ENSCMUP00000033225.1"/>
    <property type="gene ID" value="ENSCMUG00000019796.1"/>
</dbReference>
<dbReference type="Proteomes" id="UP000694553">
    <property type="component" value="Unassembled WGS sequence"/>
</dbReference>
<dbReference type="GO" id="GO:0031901">
    <property type="term" value="C:early endosome membrane"/>
    <property type="evidence" value="ECO:0007669"/>
    <property type="project" value="TreeGrafter"/>
</dbReference>
<proteinExistence type="predicted"/>
<dbReference type="PANTHER" id="PTHR46465:SF4">
    <property type="entry name" value="FYVE-TYPE DOMAIN-CONTAINING PROTEIN"/>
    <property type="match status" value="1"/>
</dbReference>
<dbReference type="Pfam" id="PF01363">
    <property type="entry name" value="FYVE"/>
    <property type="match status" value="1"/>
</dbReference>
<dbReference type="SMART" id="SM00064">
    <property type="entry name" value="FYVE"/>
    <property type="match status" value="1"/>
</dbReference>
<dbReference type="InterPro" id="IPR051118">
    <property type="entry name" value="LST-2"/>
</dbReference>
<reference evidence="2" key="2">
    <citation type="submission" date="2025-08" db="UniProtKB">
        <authorList>
            <consortium name="Ensembl"/>
        </authorList>
    </citation>
    <scope>IDENTIFICATION</scope>
</reference>
<feature type="region of interest" description="Disordered" evidence="1">
    <location>
        <begin position="1"/>
        <end position="23"/>
    </location>
</feature>
<evidence type="ECO:0000256" key="1">
    <source>
        <dbReference type="SAM" id="MobiDB-lite"/>
    </source>
</evidence>
<organism evidence="2 3">
    <name type="scientific">Corvus moneduloides</name>
    <name type="common">New Caledonian crow</name>
    <dbReference type="NCBI Taxonomy" id="1196302"/>
    <lineage>
        <taxon>Eukaryota</taxon>
        <taxon>Metazoa</taxon>
        <taxon>Chordata</taxon>
        <taxon>Craniata</taxon>
        <taxon>Vertebrata</taxon>
        <taxon>Euteleostomi</taxon>
        <taxon>Archelosauria</taxon>
        <taxon>Archosauria</taxon>
        <taxon>Dinosauria</taxon>
        <taxon>Saurischia</taxon>
        <taxon>Theropoda</taxon>
        <taxon>Coelurosauria</taxon>
        <taxon>Aves</taxon>
        <taxon>Neognathae</taxon>
        <taxon>Neoaves</taxon>
        <taxon>Telluraves</taxon>
        <taxon>Australaves</taxon>
        <taxon>Passeriformes</taxon>
        <taxon>Corvoidea</taxon>
        <taxon>Corvidae</taxon>
        <taxon>Corvus</taxon>
    </lineage>
</organism>
<evidence type="ECO:0000313" key="2">
    <source>
        <dbReference type="Ensembl" id="ENSCMUP00000033225.1"/>
    </source>
</evidence>
<protein>
    <submittedName>
        <fullName evidence="2">Uncharacterized protein</fullName>
    </submittedName>
</protein>
<dbReference type="OMA" id="FHIMTSQ"/>
<feature type="region of interest" description="Disordered" evidence="1">
    <location>
        <begin position="82"/>
        <end position="102"/>
    </location>
</feature>
<dbReference type="Gene3D" id="3.30.40.10">
    <property type="entry name" value="Zinc/RING finger domain, C3HC4 (zinc finger)"/>
    <property type="match status" value="1"/>
</dbReference>
<dbReference type="InterPro" id="IPR011011">
    <property type="entry name" value="Znf_FYVE_PHD"/>
</dbReference>
<dbReference type="PROSITE" id="PS50178">
    <property type="entry name" value="ZF_FYVE"/>
    <property type="match status" value="1"/>
</dbReference>
<dbReference type="GO" id="GO:0046872">
    <property type="term" value="F:metal ion binding"/>
    <property type="evidence" value="ECO:0007669"/>
    <property type="project" value="InterPro"/>
</dbReference>
<name>A0A8U7MZU1_CORMO</name>
<dbReference type="SUPFAM" id="SSF57903">
    <property type="entry name" value="FYVE/PHD zinc finger"/>
    <property type="match status" value="1"/>
</dbReference>
<dbReference type="InterPro" id="IPR013083">
    <property type="entry name" value="Znf_RING/FYVE/PHD"/>
</dbReference>
<accession>A0A8U7MZU1</accession>